<organism evidence="2 3">
    <name type="scientific">Allomesorhizobium camelthorni</name>
    <dbReference type="NCBI Taxonomy" id="475069"/>
    <lineage>
        <taxon>Bacteria</taxon>
        <taxon>Pseudomonadati</taxon>
        <taxon>Pseudomonadota</taxon>
        <taxon>Alphaproteobacteria</taxon>
        <taxon>Hyphomicrobiales</taxon>
        <taxon>Phyllobacteriaceae</taxon>
        <taxon>Allomesorhizobium</taxon>
    </lineage>
</organism>
<dbReference type="CDD" id="cd01392">
    <property type="entry name" value="HTH_LacI"/>
    <property type="match status" value="1"/>
</dbReference>
<dbReference type="Proteomes" id="UP001642900">
    <property type="component" value="Unassembled WGS sequence"/>
</dbReference>
<dbReference type="InterPro" id="IPR010982">
    <property type="entry name" value="Lambda_DNA-bd_dom_sf"/>
</dbReference>
<evidence type="ECO:0000313" key="2">
    <source>
        <dbReference type="EMBL" id="NGO52067.1"/>
    </source>
</evidence>
<dbReference type="RefSeq" id="WP_165028123.1">
    <property type="nucleotide sequence ID" value="NZ_JAAKZF010000014.1"/>
</dbReference>
<protein>
    <submittedName>
        <fullName evidence="2">LacI family transcriptional regulator</fullName>
    </submittedName>
</protein>
<feature type="domain" description="HTH lacI-type" evidence="1">
    <location>
        <begin position="14"/>
        <end position="67"/>
    </location>
</feature>
<reference evidence="2 3" key="1">
    <citation type="submission" date="2020-02" db="EMBL/GenBank/DDBJ databases">
        <title>Genome sequence of strain CCNWXJ40-4.</title>
        <authorList>
            <person name="Gao J."/>
            <person name="Sun J."/>
        </authorList>
    </citation>
    <scope>NUCLEOTIDE SEQUENCE [LARGE SCALE GENOMIC DNA]</scope>
    <source>
        <strain evidence="2 3">CCNWXJ 40-4</strain>
    </source>
</reference>
<keyword evidence="3" id="KW-1185">Reference proteome</keyword>
<dbReference type="SUPFAM" id="SSF47413">
    <property type="entry name" value="lambda repressor-like DNA-binding domains"/>
    <property type="match status" value="1"/>
</dbReference>
<dbReference type="EMBL" id="JAAKZF010000014">
    <property type="protein sequence ID" value="NGO52067.1"/>
    <property type="molecule type" value="Genomic_DNA"/>
</dbReference>
<comment type="caution">
    <text evidence="2">The sequence shown here is derived from an EMBL/GenBank/DDBJ whole genome shotgun (WGS) entry which is preliminary data.</text>
</comment>
<name>A0A6G4WD72_9HYPH</name>
<dbReference type="SMART" id="SM00354">
    <property type="entry name" value="HTH_LACI"/>
    <property type="match status" value="1"/>
</dbReference>
<dbReference type="Gene3D" id="1.10.260.40">
    <property type="entry name" value="lambda repressor-like DNA-binding domains"/>
    <property type="match status" value="1"/>
</dbReference>
<evidence type="ECO:0000259" key="1">
    <source>
        <dbReference type="PROSITE" id="PS50932"/>
    </source>
</evidence>
<dbReference type="PROSITE" id="PS50932">
    <property type="entry name" value="HTH_LACI_2"/>
    <property type="match status" value="1"/>
</dbReference>
<dbReference type="GO" id="GO:0003677">
    <property type="term" value="F:DNA binding"/>
    <property type="evidence" value="ECO:0007669"/>
    <property type="project" value="InterPro"/>
</dbReference>
<dbReference type="AlphaFoldDB" id="A0A6G4WD72"/>
<sequence>MAYEPAIGIERLGTVKEIAQAASVGVATVHRVLKGQPKVSPSTSRTVLAAVRKINEQKISLARGSQGS</sequence>
<proteinExistence type="predicted"/>
<dbReference type="GO" id="GO:0006355">
    <property type="term" value="P:regulation of DNA-templated transcription"/>
    <property type="evidence" value="ECO:0007669"/>
    <property type="project" value="InterPro"/>
</dbReference>
<dbReference type="PROSITE" id="PS00356">
    <property type="entry name" value="HTH_LACI_1"/>
    <property type="match status" value="1"/>
</dbReference>
<accession>A0A6G4WD72</accession>
<gene>
    <name evidence="2" type="ORF">G6N73_12880</name>
</gene>
<dbReference type="Pfam" id="PF00356">
    <property type="entry name" value="LacI"/>
    <property type="match status" value="1"/>
</dbReference>
<evidence type="ECO:0000313" key="3">
    <source>
        <dbReference type="Proteomes" id="UP001642900"/>
    </source>
</evidence>
<dbReference type="InterPro" id="IPR000843">
    <property type="entry name" value="HTH_LacI"/>
</dbReference>